<proteinExistence type="predicted"/>
<dbReference type="InterPro" id="IPR037460">
    <property type="entry name" value="SEST-like"/>
</dbReference>
<reference evidence="5 6" key="1">
    <citation type="submission" date="2011-11" db="EMBL/GenBank/DDBJ databases">
        <title>The Noncontiguous Finished sequence of Saccharomonospora cyanea NA-134.</title>
        <authorList>
            <consortium name="US DOE Joint Genome Institute"/>
            <person name="Lucas S."/>
            <person name="Han J."/>
            <person name="Lapidus A."/>
            <person name="Cheng J.-F."/>
            <person name="Goodwin L."/>
            <person name="Pitluck S."/>
            <person name="Peters L."/>
            <person name="Ovchinnikova G."/>
            <person name="Lu M."/>
            <person name="Detter J.C."/>
            <person name="Han C."/>
            <person name="Tapia R."/>
            <person name="Land M."/>
            <person name="Hauser L."/>
            <person name="Kyrpides N."/>
            <person name="Ivanova N."/>
            <person name="Pagani I."/>
            <person name="Brambilla E.-M."/>
            <person name="Klenk H.-P."/>
            <person name="Woyke T."/>
        </authorList>
    </citation>
    <scope>NUCLEOTIDE SEQUENCE [LARGE SCALE GENOMIC DNA]</scope>
    <source>
        <strain evidence="5 6">NA-134</strain>
    </source>
</reference>
<feature type="disulfide bond" evidence="2">
    <location>
        <begin position="189"/>
        <end position="238"/>
    </location>
</feature>
<dbReference type="OrthoDB" id="5503950at2"/>
<dbReference type="InterPro" id="IPR013830">
    <property type="entry name" value="SGNH_hydro"/>
</dbReference>
<dbReference type="STRING" id="882082.SaccyDRAFT_0452"/>
<dbReference type="Proteomes" id="UP000002791">
    <property type="component" value="Chromosome"/>
</dbReference>
<feature type="disulfide bond" evidence="2">
    <location>
        <begin position="130"/>
        <end position="140"/>
    </location>
</feature>
<dbReference type="CDD" id="cd01823">
    <property type="entry name" value="SEST_like"/>
    <property type="match status" value="1"/>
</dbReference>
<evidence type="ECO:0000256" key="3">
    <source>
        <dbReference type="SAM" id="MobiDB-lite"/>
    </source>
</evidence>
<dbReference type="AlphaFoldDB" id="H5XFL3"/>
<dbReference type="InterPro" id="IPR036514">
    <property type="entry name" value="SGNH_hydro_sf"/>
</dbReference>
<feature type="domain" description="SGNH hydrolase-type esterase" evidence="4">
    <location>
        <begin position="33"/>
        <end position="267"/>
    </location>
</feature>
<feature type="active site" evidence="1">
    <location>
        <position position="259"/>
    </location>
</feature>
<dbReference type="Pfam" id="PF13472">
    <property type="entry name" value="Lipase_GDSL_2"/>
    <property type="match status" value="1"/>
</dbReference>
<dbReference type="GO" id="GO:0004806">
    <property type="term" value="F:triacylglycerol lipase activity"/>
    <property type="evidence" value="ECO:0007669"/>
    <property type="project" value="TreeGrafter"/>
</dbReference>
<sequence>MAVAALAVACAGGNVARTDDEPQGRQEPVHYVALGDSYTAAPGTGRPVGSPEGCERSDNNYPRLVAAEVGAESFTDVSCGGATTEHLTRPQQTTDGTNPPQLSAVTSDTTLVTVGIGGNDVGLVELAAQCGEVAADGGECSESVAVGDRVANTVSAVASVVEGIRDKVPEARVLVVGYPTILPDDPAVCADVLPHSPGDLAALREGLDLLNHVLEQQANTHGAEFVDTASATADHHLCAPEGERWIEGLESTTGAAPLHPTARGERAIADAVLAAVREG</sequence>
<dbReference type="PANTHER" id="PTHR37981">
    <property type="entry name" value="LIPASE 2"/>
    <property type="match status" value="1"/>
</dbReference>
<feature type="region of interest" description="Disordered" evidence="3">
    <location>
        <begin position="80"/>
        <end position="102"/>
    </location>
</feature>
<evidence type="ECO:0000259" key="4">
    <source>
        <dbReference type="Pfam" id="PF13472"/>
    </source>
</evidence>
<protein>
    <recommendedName>
        <fullName evidence="4">SGNH hydrolase-type esterase domain-containing protein</fullName>
    </recommendedName>
</protein>
<evidence type="ECO:0000313" key="6">
    <source>
        <dbReference type="Proteomes" id="UP000002791"/>
    </source>
</evidence>
<keyword evidence="6" id="KW-1185">Reference proteome</keyword>
<feature type="compositionally biased region" description="Polar residues" evidence="3">
    <location>
        <begin position="89"/>
        <end position="102"/>
    </location>
</feature>
<organism evidence="5 6">
    <name type="scientific">Saccharomonospora cyanea NA-134</name>
    <dbReference type="NCBI Taxonomy" id="882082"/>
    <lineage>
        <taxon>Bacteria</taxon>
        <taxon>Bacillati</taxon>
        <taxon>Actinomycetota</taxon>
        <taxon>Actinomycetes</taxon>
        <taxon>Pseudonocardiales</taxon>
        <taxon>Pseudonocardiaceae</taxon>
        <taxon>Saccharomonospora</taxon>
    </lineage>
</organism>
<evidence type="ECO:0000256" key="2">
    <source>
        <dbReference type="PIRSR" id="PIRSR637460-2"/>
    </source>
</evidence>
<dbReference type="EMBL" id="CM001440">
    <property type="protein sequence ID" value="EHR59381.1"/>
    <property type="molecule type" value="Genomic_DNA"/>
</dbReference>
<accession>H5XFL3</accession>
<dbReference type="RefSeq" id="WP_005453181.1">
    <property type="nucleotide sequence ID" value="NZ_CM001440.1"/>
</dbReference>
<feature type="active site" description="Nucleophile" evidence="1">
    <location>
        <position position="37"/>
    </location>
</feature>
<dbReference type="HOGENOM" id="CLU_038449_4_1_11"/>
<feature type="disulfide bond" evidence="2">
    <location>
        <begin position="54"/>
        <end position="79"/>
    </location>
</feature>
<feature type="region of interest" description="Disordered" evidence="3">
    <location>
        <begin position="38"/>
        <end position="59"/>
    </location>
</feature>
<evidence type="ECO:0000313" key="5">
    <source>
        <dbReference type="EMBL" id="EHR59381.1"/>
    </source>
</evidence>
<dbReference type="GO" id="GO:0019433">
    <property type="term" value="P:triglyceride catabolic process"/>
    <property type="evidence" value="ECO:0007669"/>
    <property type="project" value="TreeGrafter"/>
</dbReference>
<dbReference type="Gene3D" id="3.40.50.1110">
    <property type="entry name" value="SGNH hydrolase"/>
    <property type="match status" value="1"/>
</dbReference>
<dbReference type="eggNOG" id="COG2755">
    <property type="taxonomic scope" value="Bacteria"/>
</dbReference>
<keyword evidence="2" id="KW-1015">Disulfide bond</keyword>
<name>H5XFL3_9PSEU</name>
<gene>
    <name evidence="5" type="ORF">SaccyDRAFT_0452</name>
</gene>
<dbReference type="SUPFAM" id="SSF52266">
    <property type="entry name" value="SGNH hydrolase"/>
    <property type="match status" value="1"/>
</dbReference>
<dbReference type="PANTHER" id="PTHR37981:SF1">
    <property type="entry name" value="SGNH HYDROLASE-TYPE ESTERASE DOMAIN-CONTAINING PROTEIN"/>
    <property type="match status" value="1"/>
</dbReference>
<evidence type="ECO:0000256" key="1">
    <source>
        <dbReference type="PIRSR" id="PIRSR637460-1"/>
    </source>
</evidence>